<protein>
    <submittedName>
        <fullName evidence="2">Uncharacterized protein</fullName>
    </submittedName>
</protein>
<dbReference type="EMBL" id="LMXI01000238">
    <property type="protein sequence ID" value="KRT58950.1"/>
    <property type="molecule type" value="Genomic_DNA"/>
</dbReference>
<dbReference type="OrthoDB" id="5623695at2"/>
<organism evidence="2 3">
    <name type="scientific">endosymbiont of Ridgeia piscesae</name>
    <dbReference type="NCBI Taxonomy" id="54398"/>
    <lineage>
        <taxon>Bacteria</taxon>
        <taxon>Pseudomonadati</taxon>
        <taxon>Pseudomonadota</taxon>
        <taxon>Gammaproteobacteria</taxon>
        <taxon>sulfur-oxidizing symbionts</taxon>
    </lineage>
</organism>
<proteinExistence type="predicted"/>
<evidence type="ECO:0000313" key="2">
    <source>
        <dbReference type="EMBL" id="KRT58950.1"/>
    </source>
</evidence>
<evidence type="ECO:0000313" key="3">
    <source>
        <dbReference type="Proteomes" id="UP000051276"/>
    </source>
</evidence>
<reference evidence="3 4" key="1">
    <citation type="submission" date="2015-11" db="EMBL/GenBank/DDBJ databases">
        <title>The genome of Candidatus Endoriftia persephone in Ridgeia piscesae and population structure of the North Eastern Pacific vestimentiferan symbionts.</title>
        <authorList>
            <person name="Perez M."/>
            <person name="Juniper K.S."/>
        </authorList>
    </citation>
    <scope>NUCLEOTIDE SEQUENCE [LARGE SCALE GENOMIC DNA]</scope>
    <source>
        <strain evidence="2">Ind10</strain>
        <strain evidence="1">Ind11</strain>
    </source>
</reference>
<accession>A0A0T5Z8M8</accession>
<dbReference type="AlphaFoldDB" id="A0A0T5Z8M8"/>
<gene>
    <name evidence="1" type="ORF">Ga0074115_11424</name>
    <name evidence="2" type="ORF">Ga0076813_14565</name>
</gene>
<dbReference type="Proteomes" id="UP000051276">
    <property type="component" value="Unassembled WGS sequence"/>
</dbReference>
<sequence>MRPVLFFSGYMMTVFHWKGARQLCQFAFPPTPEGIIAFRDYLERLGRQPVRLLVDLIEEEFQQREQPHLRGRDYRRYCRNNGLRMFDQSPFLHHSLLEVRRSDSGKRDFVLYSGLTNPELMAPWLLAIRETATPLLGIWSVPQLSRGLIEQLKLKRENVLLLSQEAPSTLRQSFFRNGKLYFSRQAAVPRGGEAEIRRFLQQELQHTRAFLASRHFIKNGEPLRPVALLRDEWARLLREEIQASDLHDPVIASVSEVYELFGINTDESVLCNVLFTWLCSRAPQRSQPYLDPPGLQDYYGYQAGQMLKAAAMGLFCIALGFSQYQVVEALIDHAKIPQLLHSTQQADSHFKKQYGGIEEQLGQAARMRHSVEWFDGFRQHSYPSLPGQALAAVSRVLERPDLEEIQITSLRWLLGDEVPQATSSDNSLGGDDMDNRQQPGGMLGMIDEMGMDDMADESMAQEVSGRLVHNLLMRGIIKSEAENYRRQLDLIELLRNRLSHQAHVEDIAVRQLPVDISSSGQVSGRAGVKAVGNNDQEKDREFEILISFSQQVES</sequence>
<keyword evidence="4" id="KW-1185">Reference proteome</keyword>
<dbReference type="EMBL" id="LDXT01000083">
    <property type="protein sequence ID" value="KRT55129.1"/>
    <property type="molecule type" value="Genomic_DNA"/>
</dbReference>
<dbReference type="Proteomes" id="UP000051634">
    <property type="component" value="Unassembled WGS sequence"/>
</dbReference>
<evidence type="ECO:0000313" key="1">
    <source>
        <dbReference type="EMBL" id="KRT55129.1"/>
    </source>
</evidence>
<dbReference type="RefSeq" id="WP_057956826.1">
    <property type="nucleotide sequence ID" value="NZ_KQ556961.1"/>
</dbReference>
<name>A0A0T5Z8M8_9GAMM</name>
<comment type="caution">
    <text evidence="2">The sequence shown here is derived from an EMBL/GenBank/DDBJ whole genome shotgun (WGS) entry which is preliminary data.</text>
</comment>
<evidence type="ECO:0000313" key="4">
    <source>
        <dbReference type="Proteomes" id="UP000051634"/>
    </source>
</evidence>
<dbReference type="STRING" id="54398.Ga0074115_11424"/>